<reference evidence="1" key="1">
    <citation type="submission" date="2021-11" db="EMBL/GenBank/DDBJ databases">
        <title>Fusarium solani-melongenae Genome sequencing and assembly.</title>
        <authorList>
            <person name="Xie S."/>
            <person name="Huang L."/>
            <person name="Zhang X."/>
        </authorList>
    </citation>
    <scope>NUCLEOTIDE SEQUENCE</scope>
    <source>
        <strain evidence="1">CRI 24-3</strain>
    </source>
</reference>
<accession>A0ACD3ZP93</accession>
<protein>
    <submittedName>
        <fullName evidence="1">Uncharacterized protein</fullName>
    </submittedName>
</protein>
<organism evidence="1 2">
    <name type="scientific">Fusarium solani subsp. cucurbitae</name>
    <name type="common">Neocosmosporum cucurbitae</name>
    <dbReference type="NCBI Taxonomy" id="2747967"/>
    <lineage>
        <taxon>Eukaryota</taxon>
        <taxon>Fungi</taxon>
        <taxon>Dikarya</taxon>
        <taxon>Ascomycota</taxon>
        <taxon>Pezizomycotina</taxon>
        <taxon>Sordariomycetes</taxon>
        <taxon>Hypocreomycetidae</taxon>
        <taxon>Hypocreales</taxon>
        <taxon>Nectriaceae</taxon>
        <taxon>Fusarium</taxon>
        <taxon>Fusarium solani species complex</taxon>
    </lineage>
</organism>
<gene>
    <name evidence="1" type="ORF">LCI18_013985</name>
</gene>
<keyword evidence="2" id="KW-1185">Reference proteome</keyword>
<evidence type="ECO:0000313" key="2">
    <source>
        <dbReference type="Proteomes" id="UP000830768"/>
    </source>
</evidence>
<name>A0ACD3ZP93_FUSSC</name>
<dbReference type="EMBL" id="CP090040">
    <property type="protein sequence ID" value="UPL03051.1"/>
    <property type="molecule type" value="Genomic_DNA"/>
</dbReference>
<evidence type="ECO:0000313" key="1">
    <source>
        <dbReference type="EMBL" id="UPL03051.1"/>
    </source>
</evidence>
<sequence length="727" mass="79367">MAESDSPKELTPEQQASNVLGAMKHASETVRGAIASAIPVANNQVLTVSLPGTIIDWKDYYYNVSKHIKPPLDVQVKEARLVDGMIPLSKYTAGKTGKSVARSYLAALDLLVPVEASVSGVVSNESTDITDPRLKTIRERYKYSMGYLTSPDDTPSGNGRTKVDTYVMKQSAWAKEVAAYQHAQAQALERLAPPPGATSTQIKASQEKYMQWIQEHAREFKNTIQTKYMDWVVHGYKFMVDFHFGVVDISSGMKRIENSKEAYRNLTVIASDGSSEYNGVVLTPLSWATMVAKKTLNWQKNHSKPNPAELRAEIRRLQSLLVSHEVLQTAITEDTFFPVLSSDSGDDQSKVKAAYAQVYSDIDTKNAGSRGQDTRETAKADWLKNKFGVTVPATNVLDNLVKEQKAQTESSLDRNNRSVRENTDASKKRAGSWIDKRIDQIKQDIKELKTQLTSAEADPSATAPPMLPVVNSEGIVVTGDELMANPSLKNPSDAKVIDLDNEDSWRNPVEGPDSWTKISCKVATKSSFAESSTSQSASSVCAKAGWGWWSASASASHTQSSAEAMQSMSSLEVEVSMSCMVVEVERPWLHSELFVDAELDSGEFLISPGEDALKEAFNTEKNLRGEYQQFSSYPTAFVLAADIELSLESAVSASSTSANLSVGYGPFAISGSHSSSKSKSRTKMESTTTGCRISVEAPQIVGWVQTLLPKLPKPKNGASAMTSPFSN</sequence>
<proteinExistence type="predicted"/>
<dbReference type="Proteomes" id="UP000830768">
    <property type="component" value="Chromosome 12"/>
</dbReference>